<evidence type="ECO:0000256" key="1">
    <source>
        <dbReference type="SAM" id="MobiDB-lite"/>
    </source>
</evidence>
<keyword evidence="3" id="KW-1185">Reference proteome</keyword>
<dbReference type="AlphaFoldDB" id="A0A0S3S8Q1"/>
<sequence>MKTVRQRTPIPNRRKSKDPKIETSIAGKGVHIGVKEEEDHQVNPEDNDGLEDIWKEMSMAMECSKFQGSFGIDVI</sequence>
<dbReference type="Proteomes" id="UP000291084">
    <property type="component" value="Chromosome 6"/>
</dbReference>
<dbReference type="EMBL" id="AP015039">
    <property type="protein sequence ID" value="BAT89220.1"/>
    <property type="molecule type" value="Genomic_DNA"/>
</dbReference>
<evidence type="ECO:0000313" key="3">
    <source>
        <dbReference type="Proteomes" id="UP000291084"/>
    </source>
</evidence>
<evidence type="ECO:0000313" key="2">
    <source>
        <dbReference type="EMBL" id="BAT89220.1"/>
    </source>
</evidence>
<feature type="region of interest" description="Disordered" evidence="1">
    <location>
        <begin position="1"/>
        <end position="24"/>
    </location>
</feature>
<accession>A0A0S3S8Q1</accession>
<protein>
    <submittedName>
        <fullName evidence="2">Uncharacterized protein</fullName>
    </submittedName>
</protein>
<reference evidence="2 3" key="1">
    <citation type="journal article" date="2015" name="Sci. Rep.">
        <title>The power of single molecule real-time sequencing technology in the de novo assembly of a eukaryotic genome.</title>
        <authorList>
            <person name="Sakai H."/>
            <person name="Naito K."/>
            <person name="Ogiso-Tanaka E."/>
            <person name="Takahashi Y."/>
            <person name="Iseki K."/>
            <person name="Muto C."/>
            <person name="Satou K."/>
            <person name="Teruya K."/>
            <person name="Shiroma A."/>
            <person name="Shimoji M."/>
            <person name="Hirano T."/>
            <person name="Itoh T."/>
            <person name="Kaga A."/>
            <person name="Tomooka N."/>
        </authorList>
    </citation>
    <scope>NUCLEOTIDE SEQUENCE [LARGE SCALE GENOMIC DNA]</scope>
    <source>
        <strain evidence="3">cv. Shumari</strain>
    </source>
</reference>
<proteinExistence type="predicted"/>
<name>A0A0S3S8Q1_PHAAN</name>
<organism evidence="2 3">
    <name type="scientific">Vigna angularis var. angularis</name>
    <dbReference type="NCBI Taxonomy" id="157739"/>
    <lineage>
        <taxon>Eukaryota</taxon>
        <taxon>Viridiplantae</taxon>
        <taxon>Streptophyta</taxon>
        <taxon>Embryophyta</taxon>
        <taxon>Tracheophyta</taxon>
        <taxon>Spermatophyta</taxon>
        <taxon>Magnoliopsida</taxon>
        <taxon>eudicotyledons</taxon>
        <taxon>Gunneridae</taxon>
        <taxon>Pentapetalae</taxon>
        <taxon>rosids</taxon>
        <taxon>fabids</taxon>
        <taxon>Fabales</taxon>
        <taxon>Fabaceae</taxon>
        <taxon>Papilionoideae</taxon>
        <taxon>50 kb inversion clade</taxon>
        <taxon>NPAAA clade</taxon>
        <taxon>indigoferoid/millettioid clade</taxon>
        <taxon>Phaseoleae</taxon>
        <taxon>Vigna</taxon>
    </lineage>
</organism>
<gene>
    <name evidence="2" type="primary">Vigan.06G011800</name>
    <name evidence="2" type="ORF">VIGAN_06011800</name>
</gene>